<reference evidence="2" key="1">
    <citation type="journal article" date="2022" name="bioRxiv">
        <title>Sequencing and chromosome-scale assembly of the giantPleurodeles waltlgenome.</title>
        <authorList>
            <person name="Brown T."/>
            <person name="Elewa A."/>
            <person name="Iarovenko S."/>
            <person name="Subramanian E."/>
            <person name="Araus A.J."/>
            <person name="Petzold A."/>
            <person name="Susuki M."/>
            <person name="Suzuki K.-i.T."/>
            <person name="Hayashi T."/>
            <person name="Toyoda A."/>
            <person name="Oliveira C."/>
            <person name="Osipova E."/>
            <person name="Leigh N.D."/>
            <person name="Simon A."/>
            <person name="Yun M.H."/>
        </authorList>
    </citation>
    <scope>NUCLEOTIDE SEQUENCE</scope>
    <source>
        <strain evidence="2">20211129_DDA</strain>
        <tissue evidence="2">Liver</tissue>
    </source>
</reference>
<feature type="compositionally biased region" description="Polar residues" evidence="1">
    <location>
        <begin position="7"/>
        <end position="23"/>
    </location>
</feature>
<name>A0AAV7MP41_PLEWA</name>
<proteinExistence type="predicted"/>
<sequence length="147" mass="15889">MTHLPFHTSTNSAAKRPTGTSPQCRRARSTLRRHWLHFPLFRSTCSRCRPGPGPAATDGPTGPSRMSLLRSDSEKKTPTAPLPAISRPGPATKRRRPQRGTAPDTAGRDHPQARLTRSGQSAPAGASRKRPQQLASLQGASEQIEVT</sequence>
<feature type="compositionally biased region" description="Low complexity" evidence="1">
    <location>
        <begin position="54"/>
        <end position="63"/>
    </location>
</feature>
<accession>A0AAV7MP41</accession>
<organism evidence="2 3">
    <name type="scientific">Pleurodeles waltl</name>
    <name type="common">Iberian ribbed newt</name>
    <dbReference type="NCBI Taxonomy" id="8319"/>
    <lineage>
        <taxon>Eukaryota</taxon>
        <taxon>Metazoa</taxon>
        <taxon>Chordata</taxon>
        <taxon>Craniata</taxon>
        <taxon>Vertebrata</taxon>
        <taxon>Euteleostomi</taxon>
        <taxon>Amphibia</taxon>
        <taxon>Batrachia</taxon>
        <taxon>Caudata</taxon>
        <taxon>Salamandroidea</taxon>
        <taxon>Salamandridae</taxon>
        <taxon>Pleurodelinae</taxon>
        <taxon>Pleurodeles</taxon>
    </lineage>
</organism>
<dbReference type="Proteomes" id="UP001066276">
    <property type="component" value="Chromosome 9"/>
</dbReference>
<keyword evidence="3" id="KW-1185">Reference proteome</keyword>
<feature type="compositionally biased region" description="Polar residues" evidence="1">
    <location>
        <begin position="133"/>
        <end position="147"/>
    </location>
</feature>
<protein>
    <submittedName>
        <fullName evidence="2">Uncharacterized protein</fullName>
    </submittedName>
</protein>
<evidence type="ECO:0000256" key="1">
    <source>
        <dbReference type="SAM" id="MobiDB-lite"/>
    </source>
</evidence>
<feature type="region of interest" description="Disordered" evidence="1">
    <location>
        <begin position="1"/>
        <end position="26"/>
    </location>
</feature>
<evidence type="ECO:0000313" key="2">
    <source>
        <dbReference type="EMBL" id="KAJ1105526.1"/>
    </source>
</evidence>
<feature type="region of interest" description="Disordered" evidence="1">
    <location>
        <begin position="42"/>
        <end position="147"/>
    </location>
</feature>
<gene>
    <name evidence="2" type="ORF">NDU88_002931</name>
</gene>
<dbReference type="EMBL" id="JANPWB010000013">
    <property type="protein sequence ID" value="KAJ1105526.1"/>
    <property type="molecule type" value="Genomic_DNA"/>
</dbReference>
<comment type="caution">
    <text evidence="2">The sequence shown here is derived from an EMBL/GenBank/DDBJ whole genome shotgun (WGS) entry which is preliminary data.</text>
</comment>
<dbReference type="AlphaFoldDB" id="A0AAV7MP41"/>
<evidence type="ECO:0000313" key="3">
    <source>
        <dbReference type="Proteomes" id="UP001066276"/>
    </source>
</evidence>